<feature type="transmembrane region" description="Helical" evidence="8">
    <location>
        <begin position="238"/>
        <end position="255"/>
    </location>
</feature>
<evidence type="ECO:0000259" key="9">
    <source>
        <dbReference type="PROSITE" id="PS50109"/>
    </source>
</evidence>
<feature type="transmembrane region" description="Helical" evidence="8">
    <location>
        <begin position="205"/>
        <end position="226"/>
    </location>
</feature>
<dbReference type="InterPro" id="IPR031621">
    <property type="entry name" value="HisKA_7TM"/>
</dbReference>
<dbReference type="InterPro" id="IPR036890">
    <property type="entry name" value="HATPase_C_sf"/>
</dbReference>
<evidence type="ECO:0000256" key="2">
    <source>
        <dbReference type="ARBA" id="ARBA00012438"/>
    </source>
</evidence>
<keyword evidence="7" id="KW-0175">Coiled coil</keyword>
<feature type="transmembrane region" description="Helical" evidence="8">
    <location>
        <begin position="261"/>
        <end position="280"/>
    </location>
</feature>
<dbReference type="SUPFAM" id="SSF55874">
    <property type="entry name" value="ATPase domain of HSP90 chaperone/DNA topoisomerase II/histidine kinase"/>
    <property type="match status" value="1"/>
</dbReference>
<keyword evidence="5" id="KW-0418">Kinase</keyword>
<feature type="transmembrane region" description="Helical" evidence="8">
    <location>
        <begin position="64"/>
        <end position="91"/>
    </location>
</feature>
<dbReference type="CDD" id="cd00082">
    <property type="entry name" value="HisKA"/>
    <property type="match status" value="1"/>
</dbReference>
<dbReference type="InterPro" id="IPR004358">
    <property type="entry name" value="Sig_transdc_His_kin-like_C"/>
</dbReference>
<dbReference type="Pfam" id="PF16927">
    <property type="entry name" value="HisKA_7TM"/>
    <property type="match status" value="1"/>
</dbReference>
<dbReference type="AlphaFoldDB" id="A0A1F5PMU1"/>
<dbReference type="STRING" id="1817828.A2722_01760"/>
<dbReference type="InterPro" id="IPR005467">
    <property type="entry name" value="His_kinase_dom"/>
</dbReference>
<dbReference type="Pfam" id="PF00512">
    <property type="entry name" value="HisKA"/>
    <property type="match status" value="1"/>
</dbReference>
<evidence type="ECO:0000256" key="6">
    <source>
        <dbReference type="ARBA" id="ARBA00023012"/>
    </source>
</evidence>
<protein>
    <recommendedName>
        <fullName evidence="2">histidine kinase</fullName>
        <ecNumber evidence="2">2.7.13.3</ecNumber>
    </recommendedName>
</protein>
<dbReference type="SUPFAM" id="SSF47384">
    <property type="entry name" value="Homodimeric domain of signal transducing histidine kinase"/>
    <property type="match status" value="1"/>
</dbReference>
<feature type="coiled-coil region" evidence="7">
    <location>
        <begin position="286"/>
        <end position="320"/>
    </location>
</feature>
<evidence type="ECO:0000256" key="7">
    <source>
        <dbReference type="SAM" id="Coils"/>
    </source>
</evidence>
<sequence>MDLLQNISLVPVGTVIAAIGILGFVVFFNNSKSATNVAFLFFSLVAIFWNGLNYLAYQFESLTIVLWLLRFVLFFAVWYCFSLLHFFYVFPKEITVFSRSYKFVLLPMTAIGSLLTLTPWAIEKINQLPSDGSGAPDVLGPVMPVFGILVSVLITAGITLLVKKMLASRDTVRTQYRLILIGTIITFSCYIAFNFVLPVFFDTIIFIPLGAFFTFPFVAFTSYAVIKHKLMNVKVISSEILVFVLSLVSLLQVLLSTGLNAIIFRSMVFILVLVFGMLLIRSVVREVKQREQLQILDKQLEEANKQLKALDRARAEFISLVSHQMRTPPSTIKWYLASILEGDFGETSKDLHDALERLNITNNAQISLIEDLLNVSRIERGKMEFTYAETDIVKLTEISVQVLLPAAVTKNLKLIFKKPSVKIPLLTIDKEKVRQVINNLIDNAIKYTRSGSVTVEVKKTSGEVRVSVADTGKGIRPEEAGRIFDKFGRAKDSSNYAAGLGLGLFVAKVIMAQHHGKIWAESAGEGKGSKFSIALPIASIDQKSTTYDLVTQRG</sequence>
<evidence type="ECO:0000256" key="3">
    <source>
        <dbReference type="ARBA" id="ARBA00022553"/>
    </source>
</evidence>
<dbReference type="Proteomes" id="UP000178377">
    <property type="component" value="Unassembled WGS sequence"/>
</dbReference>
<dbReference type="Gene3D" id="3.30.565.10">
    <property type="entry name" value="Histidine kinase-like ATPase, C-terminal domain"/>
    <property type="match status" value="1"/>
</dbReference>
<comment type="catalytic activity">
    <reaction evidence="1">
        <text>ATP + protein L-histidine = ADP + protein N-phospho-L-histidine.</text>
        <dbReference type="EC" id="2.7.13.3"/>
    </reaction>
</comment>
<dbReference type="Pfam" id="PF02518">
    <property type="entry name" value="HATPase_c"/>
    <property type="match status" value="1"/>
</dbReference>
<keyword evidence="4" id="KW-0808">Transferase</keyword>
<dbReference type="SMART" id="SM00387">
    <property type="entry name" value="HATPase_c"/>
    <property type="match status" value="1"/>
</dbReference>
<dbReference type="GO" id="GO:0000155">
    <property type="term" value="F:phosphorelay sensor kinase activity"/>
    <property type="evidence" value="ECO:0007669"/>
    <property type="project" value="InterPro"/>
</dbReference>
<feature type="transmembrane region" description="Helical" evidence="8">
    <location>
        <begin position="6"/>
        <end position="27"/>
    </location>
</feature>
<feature type="domain" description="Histidine kinase" evidence="9">
    <location>
        <begin position="320"/>
        <end position="539"/>
    </location>
</feature>
<name>A0A1F5PMU1_9BACT</name>
<evidence type="ECO:0000256" key="5">
    <source>
        <dbReference type="ARBA" id="ARBA00022777"/>
    </source>
</evidence>
<organism evidence="10 11">
    <name type="scientific">Candidatus Doudnabacteria bacterium RIFCSPHIGHO2_01_FULL_50_11</name>
    <dbReference type="NCBI Taxonomy" id="1817828"/>
    <lineage>
        <taxon>Bacteria</taxon>
        <taxon>Candidatus Doudnaibacteriota</taxon>
    </lineage>
</organism>
<dbReference type="EC" id="2.7.13.3" evidence="2"/>
<evidence type="ECO:0000256" key="8">
    <source>
        <dbReference type="SAM" id="Phobius"/>
    </source>
</evidence>
<keyword evidence="8" id="KW-0472">Membrane</keyword>
<evidence type="ECO:0000256" key="4">
    <source>
        <dbReference type="ARBA" id="ARBA00022679"/>
    </source>
</evidence>
<dbReference type="PANTHER" id="PTHR43711:SF1">
    <property type="entry name" value="HISTIDINE KINASE 1"/>
    <property type="match status" value="1"/>
</dbReference>
<dbReference type="InterPro" id="IPR050736">
    <property type="entry name" value="Sensor_HK_Regulatory"/>
</dbReference>
<feature type="transmembrane region" description="Helical" evidence="8">
    <location>
        <begin position="142"/>
        <end position="162"/>
    </location>
</feature>
<dbReference type="Gene3D" id="1.10.287.130">
    <property type="match status" value="1"/>
</dbReference>
<keyword evidence="3" id="KW-0597">Phosphoprotein</keyword>
<dbReference type="EMBL" id="MFEO01000003">
    <property type="protein sequence ID" value="OGE91187.1"/>
    <property type="molecule type" value="Genomic_DNA"/>
</dbReference>
<dbReference type="FunFam" id="3.30.565.10:FF:000006">
    <property type="entry name" value="Sensor histidine kinase WalK"/>
    <property type="match status" value="1"/>
</dbReference>
<proteinExistence type="predicted"/>
<dbReference type="InterPro" id="IPR003661">
    <property type="entry name" value="HisK_dim/P_dom"/>
</dbReference>
<evidence type="ECO:0000313" key="10">
    <source>
        <dbReference type="EMBL" id="OGE91187.1"/>
    </source>
</evidence>
<accession>A0A1F5PMU1</accession>
<evidence type="ECO:0000313" key="11">
    <source>
        <dbReference type="Proteomes" id="UP000178377"/>
    </source>
</evidence>
<dbReference type="InterPro" id="IPR036097">
    <property type="entry name" value="HisK_dim/P_sf"/>
</dbReference>
<feature type="transmembrane region" description="Helical" evidence="8">
    <location>
        <begin position="103"/>
        <end position="122"/>
    </location>
</feature>
<dbReference type="SMART" id="SM00388">
    <property type="entry name" value="HisKA"/>
    <property type="match status" value="1"/>
</dbReference>
<dbReference type="PRINTS" id="PR00344">
    <property type="entry name" value="BCTRLSENSOR"/>
</dbReference>
<keyword evidence="6" id="KW-0902">Two-component regulatory system</keyword>
<comment type="caution">
    <text evidence="10">The sequence shown here is derived from an EMBL/GenBank/DDBJ whole genome shotgun (WGS) entry which is preliminary data.</text>
</comment>
<feature type="transmembrane region" description="Helical" evidence="8">
    <location>
        <begin position="174"/>
        <end position="193"/>
    </location>
</feature>
<gene>
    <name evidence="10" type="ORF">A2722_01760</name>
</gene>
<keyword evidence="8" id="KW-1133">Transmembrane helix</keyword>
<reference evidence="10 11" key="1">
    <citation type="journal article" date="2016" name="Nat. Commun.">
        <title>Thousands of microbial genomes shed light on interconnected biogeochemical processes in an aquifer system.</title>
        <authorList>
            <person name="Anantharaman K."/>
            <person name="Brown C.T."/>
            <person name="Hug L.A."/>
            <person name="Sharon I."/>
            <person name="Castelle C.J."/>
            <person name="Probst A.J."/>
            <person name="Thomas B.C."/>
            <person name="Singh A."/>
            <person name="Wilkins M.J."/>
            <person name="Karaoz U."/>
            <person name="Brodie E.L."/>
            <person name="Williams K.H."/>
            <person name="Hubbard S.S."/>
            <person name="Banfield J.F."/>
        </authorList>
    </citation>
    <scope>NUCLEOTIDE SEQUENCE [LARGE SCALE GENOMIC DNA]</scope>
</reference>
<keyword evidence="8" id="KW-0812">Transmembrane</keyword>
<dbReference type="PANTHER" id="PTHR43711">
    <property type="entry name" value="TWO-COMPONENT HISTIDINE KINASE"/>
    <property type="match status" value="1"/>
</dbReference>
<dbReference type="PROSITE" id="PS50109">
    <property type="entry name" value="HIS_KIN"/>
    <property type="match status" value="1"/>
</dbReference>
<dbReference type="CDD" id="cd00075">
    <property type="entry name" value="HATPase"/>
    <property type="match status" value="1"/>
</dbReference>
<dbReference type="InterPro" id="IPR003594">
    <property type="entry name" value="HATPase_dom"/>
</dbReference>
<feature type="transmembrane region" description="Helical" evidence="8">
    <location>
        <begin position="34"/>
        <end position="52"/>
    </location>
</feature>
<evidence type="ECO:0000256" key="1">
    <source>
        <dbReference type="ARBA" id="ARBA00000085"/>
    </source>
</evidence>